<evidence type="ECO:0000313" key="5">
    <source>
        <dbReference type="EMBL" id="MBC5630502.1"/>
    </source>
</evidence>
<protein>
    <submittedName>
        <fullName evidence="5">LCP family protein</fullName>
    </submittedName>
</protein>
<dbReference type="PANTHER" id="PTHR33392:SF6">
    <property type="entry name" value="POLYISOPRENYL-TEICHOIC ACID--PEPTIDOGLYCAN TEICHOIC ACID TRANSFERASE TAGU"/>
    <property type="match status" value="1"/>
</dbReference>
<keyword evidence="2" id="KW-0472">Membrane</keyword>
<comment type="similarity">
    <text evidence="1">Belongs to the LytR/CpsA/Psr (LCP) family.</text>
</comment>
<feature type="transmembrane region" description="Helical" evidence="2">
    <location>
        <begin position="36"/>
        <end position="60"/>
    </location>
</feature>
<keyword evidence="2" id="KW-0812">Transmembrane</keyword>
<dbReference type="EMBL" id="JACOOO010000040">
    <property type="protein sequence ID" value="MBC5630502.1"/>
    <property type="molecule type" value="Genomic_DNA"/>
</dbReference>
<dbReference type="InterPro" id="IPR004474">
    <property type="entry name" value="LytR_CpsA_psr"/>
</dbReference>
<dbReference type="InterPro" id="IPR050922">
    <property type="entry name" value="LytR/CpsA/Psr_CW_biosynth"/>
</dbReference>
<evidence type="ECO:0000256" key="1">
    <source>
        <dbReference type="ARBA" id="ARBA00006068"/>
    </source>
</evidence>
<reference evidence="5 6" key="1">
    <citation type="submission" date="2020-08" db="EMBL/GenBank/DDBJ databases">
        <title>Genome public.</title>
        <authorList>
            <person name="Liu C."/>
            <person name="Sun Q."/>
        </authorList>
    </citation>
    <scope>NUCLEOTIDE SEQUENCE [LARGE SCALE GENOMIC DNA]</scope>
    <source>
        <strain evidence="5 6">NSJ-6</strain>
    </source>
</reference>
<gene>
    <name evidence="5" type="ORF">H8S20_16725</name>
</gene>
<name>A0ABR7DGM6_9CLOT</name>
<sequence length="438" mass="49728">MKENKSSSIKIKECTRKGAERKKILKKKKKARRQKFIGLMVILISILIIVPMLIGSSFIISLSSGDLVKGTDPLPNESLNILLLGTDSGDVINLENINSKKTDTIMVINYNHYSKKINLVSIPRDTLIEVDAYDGYGNLRHYWKINNARVLGGDEELVNHVEKLLEIKVNYIVEVNYKAFTNFIDAIGGIEMYIEQDMFYDDNTQDLHINFTGGETVLLDGKKSEEFFRWRENNDGSGLADGDLGRIKNQQKFIYSVIQKCLSPSIIFRVSKILDVVKEDVYTNMPANKIVTYGIKFALNKGITMSTLQGYNESLYNESFLVVDKESNRELIDSLKNGKYIEDTITRESYSILILNGTRINGLAGNLREEMESVGYNNIEVGNSGKQKKSVIICNEKSLKEQIKLDTGIKKFAKKSDEYENYDAIIILGEDFNGEKYY</sequence>
<evidence type="ECO:0000259" key="3">
    <source>
        <dbReference type="Pfam" id="PF03816"/>
    </source>
</evidence>
<evidence type="ECO:0000313" key="6">
    <source>
        <dbReference type="Proteomes" id="UP000596929"/>
    </source>
</evidence>
<dbReference type="Pfam" id="PF13399">
    <property type="entry name" value="LytR_C"/>
    <property type="match status" value="1"/>
</dbReference>
<dbReference type="InterPro" id="IPR027381">
    <property type="entry name" value="LytR/CpsA/Psr_C"/>
</dbReference>
<evidence type="ECO:0000256" key="2">
    <source>
        <dbReference type="SAM" id="Phobius"/>
    </source>
</evidence>
<dbReference type="Pfam" id="PF03816">
    <property type="entry name" value="LytR_cpsA_psr"/>
    <property type="match status" value="1"/>
</dbReference>
<evidence type="ECO:0000259" key="4">
    <source>
        <dbReference type="Pfam" id="PF13399"/>
    </source>
</evidence>
<dbReference type="Gene3D" id="3.30.70.2390">
    <property type="match status" value="1"/>
</dbReference>
<dbReference type="Gene3D" id="3.40.630.190">
    <property type="entry name" value="LCP protein"/>
    <property type="match status" value="1"/>
</dbReference>
<feature type="domain" description="LytR/CpsA/Psr regulator C-terminal" evidence="4">
    <location>
        <begin position="350"/>
        <end position="432"/>
    </location>
</feature>
<keyword evidence="2" id="KW-1133">Transmembrane helix</keyword>
<accession>A0ABR7DGM6</accession>
<keyword evidence="6" id="KW-1185">Reference proteome</keyword>
<comment type="caution">
    <text evidence="5">The sequence shown here is derived from an EMBL/GenBank/DDBJ whole genome shotgun (WGS) entry which is preliminary data.</text>
</comment>
<feature type="domain" description="Cell envelope-related transcriptional attenuator" evidence="3">
    <location>
        <begin position="101"/>
        <end position="261"/>
    </location>
</feature>
<proteinExistence type="inferred from homology"/>
<dbReference type="PANTHER" id="PTHR33392">
    <property type="entry name" value="POLYISOPRENYL-TEICHOIC ACID--PEPTIDOGLYCAN TEICHOIC ACID TRANSFERASE TAGU"/>
    <property type="match status" value="1"/>
</dbReference>
<organism evidence="5 6">
    <name type="scientific">Clostridium hominis</name>
    <dbReference type="NCBI Taxonomy" id="2763036"/>
    <lineage>
        <taxon>Bacteria</taxon>
        <taxon>Bacillati</taxon>
        <taxon>Bacillota</taxon>
        <taxon>Clostridia</taxon>
        <taxon>Eubacteriales</taxon>
        <taxon>Clostridiaceae</taxon>
        <taxon>Clostridium</taxon>
    </lineage>
</organism>
<dbReference type="Proteomes" id="UP000596929">
    <property type="component" value="Unassembled WGS sequence"/>
</dbReference>
<dbReference type="RefSeq" id="WP_186860803.1">
    <property type="nucleotide sequence ID" value="NZ_JACOOO010000040.1"/>
</dbReference>
<dbReference type="NCBIfam" id="TIGR00350">
    <property type="entry name" value="lytR_cpsA_psr"/>
    <property type="match status" value="1"/>
</dbReference>